<sequence length="88" mass="10572">MFSKYRVTLLMSNFHDLKRCLNLLNFFKLIIFTKYCIFQQFQEIVKINFSYESIFSNPTQKLPPLLMSLNTTYKLILFTKDNFSHSNT</sequence>
<dbReference type="Proteomes" id="UP000095283">
    <property type="component" value="Unplaced"/>
</dbReference>
<dbReference type="AlphaFoldDB" id="A0A1I7WUE1"/>
<reference evidence="2" key="1">
    <citation type="submission" date="2016-11" db="UniProtKB">
        <authorList>
            <consortium name="WormBaseParasite"/>
        </authorList>
    </citation>
    <scope>IDENTIFICATION</scope>
</reference>
<name>A0A1I7WUE1_HETBA</name>
<accession>A0A1I7WUE1</accession>
<evidence type="ECO:0000313" key="2">
    <source>
        <dbReference type="WBParaSite" id="Hba_08752"/>
    </source>
</evidence>
<keyword evidence="1" id="KW-1185">Reference proteome</keyword>
<organism evidence="1 2">
    <name type="scientific">Heterorhabditis bacteriophora</name>
    <name type="common">Entomopathogenic nematode worm</name>
    <dbReference type="NCBI Taxonomy" id="37862"/>
    <lineage>
        <taxon>Eukaryota</taxon>
        <taxon>Metazoa</taxon>
        <taxon>Ecdysozoa</taxon>
        <taxon>Nematoda</taxon>
        <taxon>Chromadorea</taxon>
        <taxon>Rhabditida</taxon>
        <taxon>Rhabditina</taxon>
        <taxon>Rhabditomorpha</taxon>
        <taxon>Strongyloidea</taxon>
        <taxon>Heterorhabditidae</taxon>
        <taxon>Heterorhabditis</taxon>
    </lineage>
</organism>
<proteinExistence type="predicted"/>
<dbReference type="WBParaSite" id="Hba_08752">
    <property type="protein sequence ID" value="Hba_08752"/>
    <property type="gene ID" value="Hba_08752"/>
</dbReference>
<evidence type="ECO:0000313" key="1">
    <source>
        <dbReference type="Proteomes" id="UP000095283"/>
    </source>
</evidence>
<protein>
    <submittedName>
        <fullName evidence="2">Ovule protein</fullName>
    </submittedName>
</protein>